<dbReference type="Proteomes" id="UP001156882">
    <property type="component" value="Unassembled WGS sequence"/>
</dbReference>
<gene>
    <name evidence="2" type="ORF">GCM10007874_10230</name>
</gene>
<accession>A0ABQ6CEC1</accession>
<name>A0ABQ6CEC1_9HYPH</name>
<sequence length="126" mass="13391">MQAALSVQAAIAPFRLPGALTRRARPPVFPPIEGRRRAGSGRHGPSEPDQPARSRGSALQSWPDSGMNRLHRIGGRWDEGAAGLKPFTLRPGIIGHFHGVPIPSVPLVTLAAGFERSRTAAHLSLG</sequence>
<dbReference type="EMBL" id="BSPC01000007">
    <property type="protein sequence ID" value="GLS18007.1"/>
    <property type="molecule type" value="Genomic_DNA"/>
</dbReference>
<protein>
    <submittedName>
        <fullName evidence="2">Uncharacterized protein</fullName>
    </submittedName>
</protein>
<proteinExistence type="predicted"/>
<reference evidence="3" key="1">
    <citation type="journal article" date="2019" name="Int. J. Syst. Evol. Microbiol.">
        <title>The Global Catalogue of Microorganisms (GCM) 10K type strain sequencing project: providing services to taxonomists for standard genome sequencing and annotation.</title>
        <authorList>
            <consortium name="The Broad Institute Genomics Platform"/>
            <consortium name="The Broad Institute Genome Sequencing Center for Infectious Disease"/>
            <person name="Wu L."/>
            <person name="Ma J."/>
        </authorList>
    </citation>
    <scope>NUCLEOTIDE SEQUENCE [LARGE SCALE GENOMIC DNA]</scope>
    <source>
        <strain evidence="3">NBRC 101365</strain>
    </source>
</reference>
<evidence type="ECO:0000313" key="3">
    <source>
        <dbReference type="Proteomes" id="UP001156882"/>
    </source>
</evidence>
<keyword evidence="3" id="KW-1185">Reference proteome</keyword>
<organism evidence="2 3">
    <name type="scientific">Labrys miyagiensis</name>
    <dbReference type="NCBI Taxonomy" id="346912"/>
    <lineage>
        <taxon>Bacteria</taxon>
        <taxon>Pseudomonadati</taxon>
        <taxon>Pseudomonadota</taxon>
        <taxon>Alphaproteobacteria</taxon>
        <taxon>Hyphomicrobiales</taxon>
        <taxon>Xanthobacteraceae</taxon>
        <taxon>Labrys</taxon>
    </lineage>
</organism>
<evidence type="ECO:0000313" key="2">
    <source>
        <dbReference type="EMBL" id="GLS18007.1"/>
    </source>
</evidence>
<evidence type="ECO:0000256" key="1">
    <source>
        <dbReference type="SAM" id="MobiDB-lite"/>
    </source>
</evidence>
<comment type="caution">
    <text evidence="2">The sequence shown here is derived from an EMBL/GenBank/DDBJ whole genome shotgun (WGS) entry which is preliminary data.</text>
</comment>
<feature type="region of interest" description="Disordered" evidence="1">
    <location>
        <begin position="22"/>
        <end position="72"/>
    </location>
</feature>